<dbReference type="PANTHER" id="PTHR24416">
    <property type="entry name" value="TYROSINE-PROTEIN KINASE RECEPTOR"/>
    <property type="match status" value="1"/>
</dbReference>
<dbReference type="GO" id="GO:0007169">
    <property type="term" value="P:cell surface receptor protein tyrosine kinase signaling pathway"/>
    <property type="evidence" value="ECO:0007669"/>
    <property type="project" value="TreeGrafter"/>
</dbReference>
<organism evidence="3 4">
    <name type="scientific">Portunus trituberculatus</name>
    <name type="common">Swimming crab</name>
    <name type="synonym">Neptunus trituberculatus</name>
    <dbReference type="NCBI Taxonomy" id="210409"/>
    <lineage>
        <taxon>Eukaryota</taxon>
        <taxon>Metazoa</taxon>
        <taxon>Ecdysozoa</taxon>
        <taxon>Arthropoda</taxon>
        <taxon>Crustacea</taxon>
        <taxon>Multicrustacea</taxon>
        <taxon>Malacostraca</taxon>
        <taxon>Eumalacostraca</taxon>
        <taxon>Eucarida</taxon>
        <taxon>Decapoda</taxon>
        <taxon>Pleocyemata</taxon>
        <taxon>Brachyura</taxon>
        <taxon>Eubrachyura</taxon>
        <taxon>Portunoidea</taxon>
        <taxon>Portunidae</taxon>
        <taxon>Portuninae</taxon>
        <taxon>Portunus</taxon>
    </lineage>
</organism>
<dbReference type="OrthoDB" id="2413561at2759"/>
<feature type="compositionally biased region" description="Basic and acidic residues" evidence="1">
    <location>
        <begin position="249"/>
        <end position="269"/>
    </location>
</feature>
<feature type="region of interest" description="Disordered" evidence="1">
    <location>
        <begin position="87"/>
        <end position="149"/>
    </location>
</feature>
<dbReference type="EMBL" id="VSRR010003118">
    <property type="protein sequence ID" value="MPC34743.1"/>
    <property type="molecule type" value="Genomic_DNA"/>
</dbReference>
<feature type="region of interest" description="Disordered" evidence="1">
    <location>
        <begin position="229"/>
        <end position="300"/>
    </location>
</feature>
<keyword evidence="3" id="KW-0472">Membrane</keyword>
<evidence type="ECO:0000259" key="2">
    <source>
        <dbReference type="Pfam" id="PF07714"/>
    </source>
</evidence>
<keyword evidence="4" id="KW-1185">Reference proteome</keyword>
<feature type="compositionally biased region" description="Low complexity" evidence="1">
    <location>
        <begin position="107"/>
        <end position="123"/>
    </location>
</feature>
<sequence>MLIYCRQRRHRLKQPSPQHARGKAGTGGGGVSEAAQRPEEAERLMYAAPPGGVVGAQAATRVGRLDPPCHVQLSQVSTHTLATSTHLGLSQASTKTLGGSSASTRHSSPLQPNSSPSPQSGLPTGLSDHLYMRPDAAPSGHTPTQDKPTIQRENLQTAEGLEFLSGRRHIHRDVAARNCLVTSSLQVKLAAPALTRDAYSSEYHTYRNQEECGVLITSLGHGQAVKARRGLVGSEGQPRNAVNKAAKPTGEDLLRRGEDGQGRGGEHRQGKNSRSKRRKGIKGRSSIASTNRHSRPSPSMFTARVVRISDAVFEMQ</sequence>
<dbReference type="InterPro" id="IPR011009">
    <property type="entry name" value="Kinase-like_dom_sf"/>
</dbReference>
<comment type="caution">
    <text evidence="3">The sequence shown here is derived from an EMBL/GenBank/DDBJ whole genome shotgun (WGS) entry which is preliminary data.</text>
</comment>
<feature type="compositionally biased region" description="Polar residues" evidence="1">
    <location>
        <begin position="87"/>
        <end position="106"/>
    </location>
</feature>
<protein>
    <submittedName>
        <fullName evidence="3">Tyrosine-protein kinase transmembrane receptor Ror</fullName>
    </submittedName>
</protein>
<dbReference type="Gene3D" id="1.10.510.10">
    <property type="entry name" value="Transferase(Phosphotransferase) domain 1"/>
    <property type="match status" value="1"/>
</dbReference>
<dbReference type="InterPro" id="IPR050122">
    <property type="entry name" value="RTK"/>
</dbReference>
<dbReference type="PANTHER" id="PTHR24416:SF611">
    <property type="entry name" value="TYROSINE-PROTEIN KINASE TRANSMEMBRANE RECEPTOR ROR"/>
    <property type="match status" value="1"/>
</dbReference>
<gene>
    <name evidence="3" type="primary">Ror</name>
    <name evidence="3" type="ORF">E2C01_028144</name>
</gene>
<dbReference type="Pfam" id="PF07714">
    <property type="entry name" value="PK_Tyr_Ser-Thr"/>
    <property type="match status" value="1"/>
</dbReference>
<feature type="compositionally biased region" description="Polar residues" evidence="1">
    <location>
        <begin position="288"/>
        <end position="300"/>
    </location>
</feature>
<proteinExistence type="predicted"/>
<keyword evidence="3" id="KW-0808">Transferase</keyword>
<keyword evidence="3" id="KW-0418">Kinase</keyword>
<keyword evidence="3" id="KW-0812">Transmembrane</keyword>
<evidence type="ECO:0000313" key="4">
    <source>
        <dbReference type="Proteomes" id="UP000324222"/>
    </source>
</evidence>
<keyword evidence="3" id="KW-0675">Receptor</keyword>
<feature type="domain" description="Serine-threonine/tyrosine-protein kinase catalytic" evidence="2">
    <location>
        <begin position="154"/>
        <end position="212"/>
    </location>
</feature>
<dbReference type="GO" id="GO:0043235">
    <property type="term" value="C:receptor complex"/>
    <property type="evidence" value="ECO:0007669"/>
    <property type="project" value="TreeGrafter"/>
</dbReference>
<dbReference type="AlphaFoldDB" id="A0A5B7EP93"/>
<feature type="region of interest" description="Disordered" evidence="1">
    <location>
        <begin position="9"/>
        <end position="44"/>
    </location>
</feature>
<reference evidence="3 4" key="1">
    <citation type="submission" date="2019-05" db="EMBL/GenBank/DDBJ databases">
        <title>Another draft genome of Portunus trituberculatus and its Hox gene families provides insights of decapod evolution.</title>
        <authorList>
            <person name="Jeong J.-H."/>
            <person name="Song I."/>
            <person name="Kim S."/>
            <person name="Choi T."/>
            <person name="Kim D."/>
            <person name="Ryu S."/>
            <person name="Kim W."/>
        </authorList>
    </citation>
    <scope>NUCLEOTIDE SEQUENCE [LARGE SCALE GENOMIC DNA]</scope>
    <source>
        <tissue evidence="3">Muscle</tissue>
    </source>
</reference>
<feature type="compositionally biased region" description="Basic residues" evidence="1">
    <location>
        <begin position="270"/>
        <end position="282"/>
    </location>
</feature>
<dbReference type="InterPro" id="IPR001245">
    <property type="entry name" value="Ser-Thr/Tyr_kinase_cat_dom"/>
</dbReference>
<accession>A0A5B7EP93</accession>
<dbReference type="GO" id="GO:0005886">
    <property type="term" value="C:plasma membrane"/>
    <property type="evidence" value="ECO:0007669"/>
    <property type="project" value="TreeGrafter"/>
</dbReference>
<evidence type="ECO:0000256" key="1">
    <source>
        <dbReference type="SAM" id="MobiDB-lite"/>
    </source>
</evidence>
<name>A0A5B7EP93_PORTR</name>
<dbReference type="Proteomes" id="UP000324222">
    <property type="component" value="Unassembled WGS sequence"/>
</dbReference>
<evidence type="ECO:0000313" key="3">
    <source>
        <dbReference type="EMBL" id="MPC34743.1"/>
    </source>
</evidence>
<dbReference type="GO" id="GO:0004714">
    <property type="term" value="F:transmembrane receptor protein tyrosine kinase activity"/>
    <property type="evidence" value="ECO:0007669"/>
    <property type="project" value="TreeGrafter"/>
</dbReference>
<dbReference type="SUPFAM" id="SSF56112">
    <property type="entry name" value="Protein kinase-like (PK-like)"/>
    <property type="match status" value="1"/>
</dbReference>